<dbReference type="CDD" id="cd00121">
    <property type="entry name" value="MATH"/>
    <property type="match status" value="1"/>
</dbReference>
<dbReference type="InterPro" id="IPR002083">
    <property type="entry name" value="MATH/TRAF_dom"/>
</dbReference>
<dbReference type="Pfam" id="PF22486">
    <property type="entry name" value="MATH_2"/>
    <property type="match status" value="1"/>
</dbReference>
<dbReference type="EnsemblPlants" id="LPERR08G01930.1">
    <property type="protein sequence ID" value="LPERR08G01930.1"/>
    <property type="gene ID" value="LPERR08G01930"/>
</dbReference>
<feature type="domain" description="BTB" evidence="3">
    <location>
        <begin position="180"/>
        <end position="247"/>
    </location>
</feature>
<evidence type="ECO:0008006" key="7">
    <source>
        <dbReference type="Google" id="ProtNLM"/>
    </source>
</evidence>
<dbReference type="SMART" id="SM00225">
    <property type="entry name" value="BTB"/>
    <property type="match status" value="1"/>
</dbReference>
<dbReference type="SUPFAM" id="SSF49599">
    <property type="entry name" value="TRAF domain-like"/>
    <property type="match status" value="1"/>
</dbReference>
<evidence type="ECO:0000313" key="5">
    <source>
        <dbReference type="EnsemblPlants" id="LPERR08G01930.1"/>
    </source>
</evidence>
<dbReference type="SUPFAM" id="SSF54695">
    <property type="entry name" value="POZ domain"/>
    <property type="match status" value="1"/>
</dbReference>
<comment type="similarity">
    <text evidence="2">Belongs to the Tdpoz family.</text>
</comment>
<dbReference type="AlphaFoldDB" id="A0A0D9X409"/>
<protein>
    <recommendedName>
        <fullName evidence="7">BTB domain-containing protein</fullName>
    </recommendedName>
</protein>
<keyword evidence="6" id="KW-1185">Reference proteome</keyword>
<dbReference type="Pfam" id="PF24570">
    <property type="entry name" value="BACK_BPM_SPOP"/>
    <property type="match status" value="1"/>
</dbReference>
<dbReference type="Gene3D" id="1.25.40.420">
    <property type="match status" value="1"/>
</dbReference>
<dbReference type="PROSITE" id="PS50097">
    <property type="entry name" value="BTB"/>
    <property type="match status" value="1"/>
</dbReference>
<dbReference type="InterPro" id="IPR000210">
    <property type="entry name" value="BTB/POZ_dom"/>
</dbReference>
<evidence type="ECO:0000259" key="3">
    <source>
        <dbReference type="PROSITE" id="PS50097"/>
    </source>
</evidence>
<evidence type="ECO:0000256" key="1">
    <source>
        <dbReference type="ARBA" id="ARBA00004906"/>
    </source>
</evidence>
<dbReference type="Proteomes" id="UP000032180">
    <property type="component" value="Chromosome 8"/>
</dbReference>
<proteinExistence type="inferred from homology"/>
<feature type="domain" description="MATH" evidence="4">
    <location>
        <begin position="15"/>
        <end position="142"/>
    </location>
</feature>
<evidence type="ECO:0000259" key="4">
    <source>
        <dbReference type="PROSITE" id="PS50144"/>
    </source>
</evidence>
<dbReference type="GO" id="GO:0016567">
    <property type="term" value="P:protein ubiquitination"/>
    <property type="evidence" value="ECO:0007669"/>
    <property type="project" value="InterPro"/>
</dbReference>
<reference evidence="6" key="2">
    <citation type="submission" date="2013-12" db="EMBL/GenBank/DDBJ databases">
        <authorList>
            <person name="Yu Y."/>
            <person name="Lee S."/>
            <person name="de Baynast K."/>
            <person name="Wissotski M."/>
            <person name="Liu L."/>
            <person name="Talag J."/>
            <person name="Goicoechea J."/>
            <person name="Angelova A."/>
            <person name="Jetty R."/>
            <person name="Kudrna D."/>
            <person name="Golser W."/>
            <person name="Rivera L."/>
            <person name="Zhang J."/>
            <person name="Wing R."/>
        </authorList>
    </citation>
    <scope>NUCLEOTIDE SEQUENCE</scope>
</reference>
<dbReference type="InterPro" id="IPR045005">
    <property type="entry name" value="BPM1-6"/>
</dbReference>
<evidence type="ECO:0000256" key="2">
    <source>
        <dbReference type="ARBA" id="ARBA00010846"/>
    </source>
</evidence>
<comment type="pathway">
    <text evidence="1">Protein modification; protein ubiquitination.</text>
</comment>
<dbReference type="STRING" id="77586.A0A0D9X409"/>
<evidence type="ECO:0000313" key="6">
    <source>
        <dbReference type="Proteomes" id="UP000032180"/>
    </source>
</evidence>
<dbReference type="Gramene" id="LPERR08G01930.1">
    <property type="protein sequence ID" value="LPERR08G01930.1"/>
    <property type="gene ID" value="LPERR08G01930"/>
</dbReference>
<dbReference type="InterPro" id="IPR008974">
    <property type="entry name" value="TRAF-like"/>
</dbReference>
<dbReference type="InterPro" id="IPR011333">
    <property type="entry name" value="SKP1/BTB/POZ_sf"/>
</dbReference>
<dbReference type="InterPro" id="IPR056423">
    <property type="entry name" value="BACK_BPM_SPOP"/>
</dbReference>
<sequence>MEFRTISTCTTETVKGVHRFEIFNYSLQNMESDSFIRSGIFHVGGFDWSLLYYPEDDDSMGCIGVFLELMTKYGEAWARFNVCLINQESGQAKLLFSQSDEPHLFKATGSPTMGADKCMKMTDIELTPGFIMNDCLVIECAVSVMFEPKVSKTRALCDIEVPPSNILLDFATLLDDPEGADVTFKVGEEIFRAHKVVLAARSPVFKAQFYGPMKEKMMKDIIVPDMQPAVFQVLLHFIYTDSVPRKDRLNDDENKHLMMHLLKAGDRYGLERLKIMCESFLAMNLDVETVSDTLRLADCHGCKKLKEACMNFMIPPDRMDDVVESIGYQQLKRRYPSLAIEVWERRNRIRIE</sequence>
<accession>A0A0D9X409</accession>
<name>A0A0D9X409_9ORYZ</name>
<dbReference type="CDD" id="cd18280">
    <property type="entry name" value="BTB_POZ_BPM_plant"/>
    <property type="match status" value="1"/>
</dbReference>
<dbReference type="eggNOG" id="KOG1987">
    <property type="taxonomic scope" value="Eukaryota"/>
</dbReference>
<dbReference type="PANTHER" id="PTHR26379:SF438">
    <property type="entry name" value="OS08G0128700 PROTEIN"/>
    <property type="match status" value="1"/>
</dbReference>
<organism evidence="5 6">
    <name type="scientific">Leersia perrieri</name>
    <dbReference type="NCBI Taxonomy" id="77586"/>
    <lineage>
        <taxon>Eukaryota</taxon>
        <taxon>Viridiplantae</taxon>
        <taxon>Streptophyta</taxon>
        <taxon>Embryophyta</taxon>
        <taxon>Tracheophyta</taxon>
        <taxon>Spermatophyta</taxon>
        <taxon>Magnoliopsida</taxon>
        <taxon>Liliopsida</taxon>
        <taxon>Poales</taxon>
        <taxon>Poaceae</taxon>
        <taxon>BOP clade</taxon>
        <taxon>Oryzoideae</taxon>
        <taxon>Oryzeae</taxon>
        <taxon>Oryzinae</taxon>
        <taxon>Leersia</taxon>
    </lineage>
</organism>
<dbReference type="PANTHER" id="PTHR26379">
    <property type="entry name" value="BTB/POZ AND MATH DOMAIN-CONTAINING PROTEIN 1"/>
    <property type="match status" value="1"/>
</dbReference>
<dbReference type="Gene3D" id="2.60.210.10">
    <property type="entry name" value="Apoptosis, Tumor Necrosis Factor Receptor Associated Protein 2, Chain A"/>
    <property type="match status" value="1"/>
</dbReference>
<dbReference type="Gene3D" id="3.30.710.10">
    <property type="entry name" value="Potassium Channel Kv1.1, Chain A"/>
    <property type="match status" value="1"/>
</dbReference>
<dbReference type="HOGENOM" id="CLU_004253_2_0_1"/>
<dbReference type="PROSITE" id="PS50144">
    <property type="entry name" value="MATH"/>
    <property type="match status" value="1"/>
</dbReference>
<dbReference type="Pfam" id="PF00651">
    <property type="entry name" value="BTB"/>
    <property type="match status" value="1"/>
</dbReference>
<reference evidence="5" key="3">
    <citation type="submission" date="2015-04" db="UniProtKB">
        <authorList>
            <consortium name="EnsemblPlants"/>
        </authorList>
    </citation>
    <scope>IDENTIFICATION</scope>
</reference>
<reference evidence="5 6" key="1">
    <citation type="submission" date="2012-08" db="EMBL/GenBank/DDBJ databases">
        <title>Oryza genome evolution.</title>
        <authorList>
            <person name="Wing R.A."/>
        </authorList>
    </citation>
    <scope>NUCLEOTIDE SEQUENCE</scope>
</reference>